<dbReference type="PANTHER" id="PTHR32309:SF13">
    <property type="entry name" value="FERRIC ENTEROBACTIN TRANSPORT PROTEIN FEPE"/>
    <property type="match status" value="1"/>
</dbReference>
<comment type="similarity">
    <text evidence="2">Belongs to the CpsD/CapB family.</text>
</comment>
<feature type="domain" description="Tyrosine-protein kinase G-rich" evidence="20">
    <location>
        <begin position="377"/>
        <end position="451"/>
    </location>
</feature>
<dbReference type="Pfam" id="PF13807">
    <property type="entry name" value="GNVR"/>
    <property type="match status" value="1"/>
</dbReference>
<name>A0A1I0RM88_9RHOB</name>
<evidence type="ECO:0000256" key="1">
    <source>
        <dbReference type="ARBA" id="ARBA00004429"/>
    </source>
</evidence>
<keyword evidence="11" id="KW-0067">ATP-binding</keyword>
<comment type="similarity">
    <text evidence="3">Belongs to the etk/wzc family.</text>
</comment>
<protein>
    <recommendedName>
        <fullName evidence="4">non-specific protein-tyrosine kinase</fullName>
        <ecNumber evidence="4">2.7.10.2</ecNumber>
    </recommendedName>
</protein>
<evidence type="ECO:0000256" key="2">
    <source>
        <dbReference type="ARBA" id="ARBA00007316"/>
    </source>
</evidence>
<comment type="catalytic activity">
    <reaction evidence="15">
        <text>L-tyrosyl-[protein] + ATP = O-phospho-L-tyrosyl-[protein] + ADP + H(+)</text>
        <dbReference type="Rhea" id="RHEA:10596"/>
        <dbReference type="Rhea" id="RHEA-COMP:10136"/>
        <dbReference type="Rhea" id="RHEA-COMP:20101"/>
        <dbReference type="ChEBI" id="CHEBI:15378"/>
        <dbReference type="ChEBI" id="CHEBI:30616"/>
        <dbReference type="ChEBI" id="CHEBI:46858"/>
        <dbReference type="ChEBI" id="CHEBI:61978"/>
        <dbReference type="ChEBI" id="CHEBI:456216"/>
        <dbReference type="EC" id="2.7.10.2"/>
    </reaction>
</comment>
<evidence type="ECO:0000259" key="18">
    <source>
        <dbReference type="Pfam" id="PF02706"/>
    </source>
</evidence>
<accession>A0A1I0RM88</accession>
<dbReference type="Pfam" id="PF02706">
    <property type="entry name" value="Wzz"/>
    <property type="match status" value="1"/>
</dbReference>
<evidence type="ECO:0000313" key="22">
    <source>
        <dbReference type="Proteomes" id="UP000199167"/>
    </source>
</evidence>
<dbReference type="Pfam" id="PF13614">
    <property type="entry name" value="AAA_31"/>
    <property type="match status" value="1"/>
</dbReference>
<gene>
    <name evidence="21" type="ORF">SAMN04488515_2917</name>
</gene>
<dbReference type="InterPro" id="IPR050445">
    <property type="entry name" value="Bact_polysacc_biosynth/exp"/>
</dbReference>
<keyword evidence="12 17" id="KW-1133">Transmembrane helix</keyword>
<evidence type="ECO:0000256" key="13">
    <source>
        <dbReference type="ARBA" id="ARBA00023136"/>
    </source>
</evidence>
<dbReference type="InterPro" id="IPR005702">
    <property type="entry name" value="Wzc-like_C"/>
</dbReference>
<dbReference type="SUPFAM" id="SSF52540">
    <property type="entry name" value="P-loop containing nucleoside triphosphate hydrolases"/>
    <property type="match status" value="1"/>
</dbReference>
<keyword evidence="9" id="KW-0547">Nucleotide-binding</keyword>
<evidence type="ECO:0000256" key="5">
    <source>
        <dbReference type="ARBA" id="ARBA00022475"/>
    </source>
</evidence>
<evidence type="ECO:0000256" key="7">
    <source>
        <dbReference type="ARBA" id="ARBA00022679"/>
    </source>
</evidence>
<feature type="transmembrane region" description="Helical" evidence="17">
    <location>
        <begin position="41"/>
        <end position="59"/>
    </location>
</feature>
<proteinExistence type="inferred from homology"/>
<dbReference type="AlphaFoldDB" id="A0A1I0RM88"/>
<evidence type="ECO:0000256" key="8">
    <source>
        <dbReference type="ARBA" id="ARBA00022692"/>
    </source>
</evidence>
<dbReference type="Proteomes" id="UP000199167">
    <property type="component" value="Unassembled WGS sequence"/>
</dbReference>
<dbReference type="RefSeq" id="WP_089996258.1">
    <property type="nucleotide sequence ID" value="NZ_FOIZ01000002.1"/>
</dbReference>
<evidence type="ECO:0000256" key="6">
    <source>
        <dbReference type="ARBA" id="ARBA00022519"/>
    </source>
</evidence>
<evidence type="ECO:0000256" key="12">
    <source>
        <dbReference type="ARBA" id="ARBA00022989"/>
    </source>
</evidence>
<dbReference type="InterPro" id="IPR027417">
    <property type="entry name" value="P-loop_NTPase"/>
</dbReference>
<dbReference type="InterPro" id="IPR025669">
    <property type="entry name" value="AAA_dom"/>
</dbReference>
<sequence length="716" mass="79175">MSDSITSKQPIAGANATGSEKSDTEILDLGELLAALWRGKWTIAFVTIIAISIAAYYVFSLATPLYRATTVVILETNQDQIVDLQSVVGGISGDTTEVNSEVEVLRARDLMGKVVDRLDLVNDPEFNKALQPETVFERAETYVRELIGLPEQRVILPAEQAVVRKRDGVVTRLLDKVTIRNVPLSLVFQITVETESAEKSALIADTIVELYILNQIEVKFEATEQATTWLSNRVSELQLELEEAEAAVKDFSASTDLVSIEGLQGLERQIKELRDRIGSAEAARVTAQARLTSLENAVTVDDKVRIANDTQLSRFAQRAESDDAIRTAFDTRFGLVVDRARLELLRADQQLAALLASEMELDAQLERQGEDLIKLQQLTREAEASRLLYEYFLTRLKETSAQQGIQQADSRILSHAIIPNAPAEPRKPLILVLSTILGLLVGAAWVLYREARNNSFRTARDLEAFTGYTVMGQIPLIPARRRIKVLTYLAEKPTSAAAEAVRNLRTSVMLSNVDNPPKIIVSTSSIPGEGKTTNSLALAQNLLGLGKSVLLVEGDIRRRTLNEYFQDMPKKGIVSVLAGDITLEEAVYRPESFGADVLAGDKSSLNAADLFSSDKFKALIQEMRAKYDVIIIDTPPVLVVPDARIISQVADAILFSVKWDSTNRQLVEEAMRLFHNSNQRITGLVLSQISEKGMKRYGYGGKYGSYSAYGTKYYTN</sequence>
<dbReference type="InterPro" id="IPR003856">
    <property type="entry name" value="LPS_length_determ_N"/>
</dbReference>
<keyword evidence="22" id="KW-1185">Reference proteome</keyword>
<dbReference type="EC" id="2.7.10.2" evidence="4"/>
<dbReference type="OrthoDB" id="230260at2"/>
<dbReference type="PANTHER" id="PTHR32309">
    <property type="entry name" value="TYROSINE-PROTEIN KINASE"/>
    <property type="match status" value="1"/>
</dbReference>
<evidence type="ECO:0000256" key="9">
    <source>
        <dbReference type="ARBA" id="ARBA00022741"/>
    </source>
</evidence>
<evidence type="ECO:0000256" key="4">
    <source>
        <dbReference type="ARBA" id="ARBA00011903"/>
    </source>
</evidence>
<feature type="domain" description="AAA" evidence="19">
    <location>
        <begin position="519"/>
        <end position="660"/>
    </location>
</feature>
<evidence type="ECO:0000256" key="17">
    <source>
        <dbReference type="SAM" id="Phobius"/>
    </source>
</evidence>
<evidence type="ECO:0000256" key="11">
    <source>
        <dbReference type="ARBA" id="ARBA00022840"/>
    </source>
</evidence>
<evidence type="ECO:0000256" key="14">
    <source>
        <dbReference type="ARBA" id="ARBA00023137"/>
    </source>
</evidence>
<keyword evidence="14" id="KW-0829">Tyrosine-protein kinase</keyword>
<evidence type="ECO:0000259" key="20">
    <source>
        <dbReference type="Pfam" id="PF13807"/>
    </source>
</evidence>
<dbReference type="Gene3D" id="3.40.50.300">
    <property type="entry name" value="P-loop containing nucleotide triphosphate hydrolases"/>
    <property type="match status" value="1"/>
</dbReference>
<dbReference type="CDD" id="cd05387">
    <property type="entry name" value="BY-kinase"/>
    <property type="match status" value="1"/>
</dbReference>
<evidence type="ECO:0000256" key="10">
    <source>
        <dbReference type="ARBA" id="ARBA00022777"/>
    </source>
</evidence>
<feature type="transmembrane region" description="Helical" evidence="17">
    <location>
        <begin position="429"/>
        <end position="448"/>
    </location>
</feature>
<comment type="subcellular location">
    <subcellularLocation>
        <location evidence="1">Cell inner membrane</location>
        <topology evidence="1">Multi-pass membrane protein</topology>
    </subcellularLocation>
</comment>
<dbReference type="InterPro" id="IPR032807">
    <property type="entry name" value="GNVR"/>
</dbReference>
<dbReference type="NCBIfam" id="TIGR01007">
    <property type="entry name" value="eps_fam"/>
    <property type="match status" value="1"/>
</dbReference>
<keyword evidence="6" id="KW-0997">Cell inner membrane</keyword>
<keyword evidence="16" id="KW-0175">Coiled coil</keyword>
<dbReference type="EMBL" id="FOIZ01000002">
    <property type="protein sequence ID" value="SEW42080.1"/>
    <property type="molecule type" value="Genomic_DNA"/>
</dbReference>
<keyword evidence="7" id="KW-0808">Transferase</keyword>
<dbReference type="GO" id="GO:0005524">
    <property type="term" value="F:ATP binding"/>
    <property type="evidence" value="ECO:0007669"/>
    <property type="project" value="UniProtKB-KW"/>
</dbReference>
<reference evidence="21 22" key="1">
    <citation type="submission" date="2016-10" db="EMBL/GenBank/DDBJ databases">
        <authorList>
            <person name="de Groot N.N."/>
        </authorList>
    </citation>
    <scope>NUCLEOTIDE SEQUENCE [LARGE SCALE GENOMIC DNA]</scope>
    <source>
        <strain evidence="21 22">DSM 17925</strain>
    </source>
</reference>
<keyword evidence="8 17" id="KW-0812">Transmembrane</keyword>
<evidence type="ECO:0000256" key="16">
    <source>
        <dbReference type="SAM" id="Coils"/>
    </source>
</evidence>
<feature type="domain" description="Polysaccharide chain length determinant N-terminal" evidence="18">
    <location>
        <begin position="27"/>
        <end position="117"/>
    </location>
</feature>
<dbReference type="STRING" id="364200.SAMN04488515_2917"/>
<evidence type="ECO:0000256" key="15">
    <source>
        <dbReference type="ARBA" id="ARBA00051245"/>
    </source>
</evidence>
<dbReference type="GO" id="GO:0005886">
    <property type="term" value="C:plasma membrane"/>
    <property type="evidence" value="ECO:0007669"/>
    <property type="project" value="UniProtKB-SubCell"/>
</dbReference>
<dbReference type="GO" id="GO:0004715">
    <property type="term" value="F:non-membrane spanning protein tyrosine kinase activity"/>
    <property type="evidence" value="ECO:0007669"/>
    <property type="project" value="UniProtKB-EC"/>
</dbReference>
<evidence type="ECO:0000313" key="21">
    <source>
        <dbReference type="EMBL" id="SEW42080.1"/>
    </source>
</evidence>
<evidence type="ECO:0000259" key="19">
    <source>
        <dbReference type="Pfam" id="PF13614"/>
    </source>
</evidence>
<organism evidence="21 22">
    <name type="scientific">Cognatiyoonia koreensis</name>
    <dbReference type="NCBI Taxonomy" id="364200"/>
    <lineage>
        <taxon>Bacteria</taxon>
        <taxon>Pseudomonadati</taxon>
        <taxon>Pseudomonadota</taxon>
        <taxon>Alphaproteobacteria</taxon>
        <taxon>Rhodobacterales</taxon>
        <taxon>Paracoccaceae</taxon>
        <taxon>Cognatiyoonia</taxon>
    </lineage>
</organism>
<keyword evidence="13 17" id="KW-0472">Membrane</keyword>
<evidence type="ECO:0000256" key="3">
    <source>
        <dbReference type="ARBA" id="ARBA00008883"/>
    </source>
</evidence>
<keyword evidence="5" id="KW-1003">Cell membrane</keyword>
<feature type="coiled-coil region" evidence="16">
    <location>
        <begin position="234"/>
        <end position="290"/>
    </location>
</feature>
<keyword evidence="10" id="KW-0418">Kinase</keyword>